<dbReference type="EMBL" id="RKHR01000005">
    <property type="protein sequence ID" value="ROR99961.1"/>
    <property type="molecule type" value="Genomic_DNA"/>
</dbReference>
<dbReference type="GO" id="GO:0009403">
    <property type="term" value="P:toxin biosynthetic process"/>
    <property type="evidence" value="ECO:0007669"/>
    <property type="project" value="InterPro"/>
</dbReference>
<dbReference type="PANTHER" id="PTHR36926:SF1">
    <property type="entry name" value="COLICIN V PRODUCTION PROTEIN"/>
    <property type="match status" value="1"/>
</dbReference>
<dbReference type="OrthoDB" id="9810601at2"/>
<name>A0A3N2DJW9_9GAMM</name>
<evidence type="ECO:0000313" key="7">
    <source>
        <dbReference type="Proteomes" id="UP000275394"/>
    </source>
</evidence>
<dbReference type="AlphaFoldDB" id="A0A3N2DJW9"/>
<dbReference type="InterPro" id="IPR003825">
    <property type="entry name" value="Colicin-V_CvpA"/>
</dbReference>
<organism evidence="6 7">
    <name type="scientific">Sinobacterium caligoides</name>
    <dbReference type="NCBI Taxonomy" id="933926"/>
    <lineage>
        <taxon>Bacteria</taxon>
        <taxon>Pseudomonadati</taxon>
        <taxon>Pseudomonadota</taxon>
        <taxon>Gammaproteobacteria</taxon>
        <taxon>Cellvibrionales</taxon>
        <taxon>Spongiibacteraceae</taxon>
        <taxon>Sinobacterium</taxon>
    </lineage>
</organism>
<evidence type="ECO:0000256" key="1">
    <source>
        <dbReference type="ARBA" id="ARBA00004141"/>
    </source>
</evidence>
<dbReference type="PANTHER" id="PTHR36926">
    <property type="entry name" value="COLICIN V PRODUCTION PROTEIN"/>
    <property type="match status" value="1"/>
</dbReference>
<keyword evidence="2 5" id="KW-0812">Transmembrane</keyword>
<reference evidence="6 7" key="1">
    <citation type="submission" date="2018-11" db="EMBL/GenBank/DDBJ databases">
        <title>Genomic Encyclopedia of Type Strains, Phase IV (KMG-IV): sequencing the most valuable type-strain genomes for metagenomic binning, comparative biology and taxonomic classification.</title>
        <authorList>
            <person name="Goeker M."/>
        </authorList>
    </citation>
    <scope>NUCLEOTIDE SEQUENCE [LARGE SCALE GENOMIC DNA]</scope>
    <source>
        <strain evidence="6 7">DSM 100316</strain>
    </source>
</reference>
<comment type="caution">
    <text evidence="6">The sequence shown here is derived from an EMBL/GenBank/DDBJ whole genome shotgun (WGS) entry which is preliminary data.</text>
</comment>
<evidence type="ECO:0000256" key="4">
    <source>
        <dbReference type="ARBA" id="ARBA00023136"/>
    </source>
</evidence>
<evidence type="ECO:0000256" key="3">
    <source>
        <dbReference type="ARBA" id="ARBA00022989"/>
    </source>
</evidence>
<feature type="transmembrane region" description="Helical" evidence="5">
    <location>
        <begin position="65"/>
        <end position="88"/>
    </location>
</feature>
<keyword evidence="7" id="KW-1185">Reference proteome</keyword>
<feature type="transmembrane region" description="Helical" evidence="5">
    <location>
        <begin position="100"/>
        <end position="125"/>
    </location>
</feature>
<dbReference type="Pfam" id="PF02674">
    <property type="entry name" value="Colicin_V"/>
    <property type="match status" value="1"/>
</dbReference>
<dbReference type="InterPro" id="IPR052719">
    <property type="entry name" value="CvpA-like"/>
</dbReference>
<proteinExistence type="predicted"/>
<keyword evidence="4 5" id="KW-0472">Membrane</keyword>
<dbReference type="GO" id="GO:0016020">
    <property type="term" value="C:membrane"/>
    <property type="evidence" value="ECO:0007669"/>
    <property type="project" value="UniProtKB-SubCell"/>
</dbReference>
<evidence type="ECO:0000256" key="5">
    <source>
        <dbReference type="SAM" id="Phobius"/>
    </source>
</evidence>
<keyword evidence="3 5" id="KW-1133">Transmembrane helix</keyword>
<evidence type="ECO:0000313" key="6">
    <source>
        <dbReference type="EMBL" id="ROR99961.1"/>
    </source>
</evidence>
<sequence>MNIADWVIVSTLVLSCVISLWRGFVKEALSLVVWVAAFFVAMTFGDRMNAFLVDSISTPSLRQMASFGLLFVITLVIGTLINHLVAAVVRMTGLSGTDRLLGTVFGAARGVILVLAILILAPPILGIDQDSWWKQSLLIPKFLMLEDWAREMGSMVFGWLTSIFGTSSA</sequence>
<accession>A0A3N2DJW9</accession>
<dbReference type="RefSeq" id="WP_123712962.1">
    <property type="nucleotide sequence ID" value="NZ_RKHR01000005.1"/>
</dbReference>
<feature type="transmembrane region" description="Helical" evidence="5">
    <location>
        <begin position="6"/>
        <end position="21"/>
    </location>
</feature>
<evidence type="ECO:0000256" key="2">
    <source>
        <dbReference type="ARBA" id="ARBA00022692"/>
    </source>
</evidence>
<protein>
    <submittedName>
        <fullName evidence="6">Membrane protein required for colicin V production</fullName>
    </submittedName>
</protein>
<gene>
    <name evidence="6" type="ORF">EDC56_2596</name>
</gene>
<comment type="subcellular location">
    <subcellularLocation>
        <location evidence="1">Membrane</location>
        <topology evidence="1">Multi-pass membrane protein</topology>
    </subcellularLocation>
</comment>
<feature type="transmembrane region" description="Helical" evidence="5">
    <location>
        <begin position="28"/>
        <end position="45"/>
    </location>
</feature>
<dbReference type="Proteomes" id="UP000275394">
    <property type="component" value="Unassembled WGS sequence"/>
</dbReference>